<keyword evidence="1" id="KW-1133">Transmembrane helix</keyword>
<evidence type="ECO:0000313" key="4">
    <source>
        <dbReference type="Proteomes" id="UP000091979"/>
    </source>
</evidence>
<dbReference type="InterPro" id="IPR007621">
    <property type="entry name" value="TPM_dom"/>
</dbReference>
<proteinExistence type="predicted"/>
<accession>A0A1B7XMP0</accession>
<name>A0A1B7XMP0_9BACT</name>
<gene>
    <name evidence="3" type="ORF">SP90_01470</name>
</gene>
<comment type="caution">
    <text evidence="3">The sequence shown here is derived from an EMBL/GenBank/DDBJ whole genome shotgun (WGS) entry which is preliminary data.</text>
</comment>
<keyword evidence="1" id="KW-0812">Transmembrane</keyword>
<dbReference type="Pfam" id="PF04536">
    <property type="entry name" value="TPM_phosphatase"/>
    <property type="match status" value="1"/>
</dbReference>
<evidence type="ECO:0000313" key="3">
    <source>
        <dbReference type="EMBL" id="OBQ56776.1"/>
    </source>
</evidence>
<dbReference type="STRING" id="1560234.SP90_01470"/>
<dbReference type="EMBL" id="JXMS01000002">
    <property type="protein sequence ID" value="OBQ56776.1"/>
    <property type="molecule type" value="Genomic_DNA"/>
</dbReference>
<feature type="domain" description="TPM" evidence="2">
    <location>
        <begin position="55"/>
        <end position="161"/>
    </location>
</feature>
<evidence type="ECO:0000256" key="1">
    <source>
        <dbReference type="SAM" id="Phobius"/>
    </source>
</evidence>
<sequence>MGFFRNKRGPLIRANSSGEFFLRAMLLIAVFVIVATAFWYQTEYSYKEIRSRGTVYDQTETLTADQKSALRDYASAMRETHGLKLRVQVLNTPVVLPAKLDTKTVYIGINPYSRQVLVEFPPLLRKALGQNYMYKLQNEYFTPYFEKNQWQLGLASALQQLWDDMGKQ</sequence>
<dbReference type="PATRIC" id="fig|1560234.3.peg.1166"/>
<protein>
    <recommendedName>
        <fullName evidence="2">TPM domain-containing protein</fullName>
    </recommendedName>
</protein>
<evidence type="ECO:0000259" key="2">
    <source>
        <dbReference type="Pfam" id="PF04536"/>
    </source>
</evidence>
<dbReference type="OrthoDB" id="5471470at2"/>
<dbReference type="RefSeq" id="WP_066851827.1">
    <property type="nucleotide sequence ID" value="NZ_JXMS01000002.1"/>
</dbReference>
<organism evidence="3 4">
    <name type="scientific">Halodesulfovibrio spirochaetisodalis</name>
    <dbReference type="NCBI Taxonomy" id="1560234"/>
    <lineage>
        <taxon>Bacteria</taxon>
        <taxon>Pseudomonadati</taxon>
        <taxon>Thermodesulfobacteriota</taxon>
        <taxon>Desulfovibrionia</taxon>
        <taxon>Desulfovibrionales</taxon>
        <taxon>Desulfovibrionaceae</taxon>
        <taxon>Halodesulfovibrio</taxon>
    </lineage>
</organism>
<reference evidence="3 4" key="1">
    <citation type="submission" date="2015-01" db="EMBL/GenBank/DDBJ databases">
        <title>Desulfovibrio sp. JC271 draft genome sequence.</title>
        <authorList>
            <person name="Shivani Y."/>
            <person name="Subhash Y."/>
            <person name="Sasikala C."/>
            <person name="Ramana C.V."/>
        </authorList>
    </citation>
    <scope>NUCLEOTIDE SEQUENCE [LARGE SCALE GENOMIC DNA]</scope>
    <source>
        <strain evidence="3 4">JC271</strain>
    </source>
</reference>
<keyword evidence="1" id="KW-0472">Membrane</keyword>
<dbReference type="Proteomes" id="UP000091979">
    <property type="component" value="Unassembled WGS sequence"/>
</dbReference>
<keyword evidence="4" id="KW-1185">Reference proteome</keyword>
<feature type="transmembrane region" description="Helical" evidence="1">
    <location>
        <begin position="20"/>
        <end position="40"/>
    </location>
</feature>
<dbReference type="AlphaFoldDB" id="A0A1B7XMP0"/>